<evidence type="ECO:0000313" key="1">
    <source>
        <dbReference type="EMBL" id="SFC53053.1"/>
    </source>
</evidence>
<dbReference type="STRING" id="1164594.SAMN05216204_10761"/>
<dbReference type="RefSeq" id="WP_091873704.1">
    <property type="nucleotide sequence ID" value="NZ_FOLD01000007.1"/>
</dbReference>
<dbReference type="EMBL" id="FOLD01000007">
    <property type="protein sequence ID" value="SFC53053.1"/>
    <property type="molecule type" value="Genomic_DNA"/>
</dbReference>
<keyword evidence="2" id="KW-1185">Reference proteome</keyword>
<evidence type="ECO:0000313" key="2">
    <source>
        <dbReference type="Proteomes" id="UP000198639"/>
    </source>
</evidence>
<proteinExistence type="predicted"/>
<sequence>MQQNHEIRVIYDAGNPQASWAPRPKGTDSIQANMNDTISFTFEGPDCLTNAIMMTGPREKETERSPFKGGNQINIEPGARYTIDKENGLWGFSLSFTTIDAQGISNFYFLPDPELEVGST</sequence>
<dbReference type="AlphaFoldDB" id="A0A1I1K4X3"/>
<accession>A0A1I1K4X3</accession>
<dbReference type="OrthoDB" id="8754848at2"/>
<gene>
    <name evidence="1" type="ORF">SAMN05216204_10761</name>
</gene>
<protein>
    <submittedName>
        <fullName evidence="1">Uncharacterized protein</fullName>
    </submittedName>
</protein>
<name>A0A1I1K4X3_9BURK</name>
<dbReference type="Proteomes" id="UP000198639">
    <property type="component" value="Unassembled WGS sequence"/>
</dbReference>
<organism evidence="1 2">
    <name type="scientific">Massilia yuzhufengensis</name>
    <dbReference type="NCBI Taxonomy" id="1164594"/>
    <lineage>
        <taxon>Bacteria</taxon>
        <taxon>Pseudomonadati</taxon>
        <taxon>Pseudomonadota</taxon>
        <taxon>Betaproteobacteria</taxon>
        <taxon>Burkholderiales</taxon>
        <taxon>Oxalobacteraceae</taxon>
        <taxon>Telluria group</taxon>
        <taxon>Massilia</taxon>
    </lineage>
</organism>
<reference evidence="2" key="1">
    <citation type="submission" date="2016-10" db="EMBL/GenBank/DDBJ databases">
        <authorList>
            <person name="Varghese N."/>
            <person name="Submissions S."/>
        </authorList>
    </citation>
    <scope>NUCLEOTIDE SEQUENCE [LARGE SCALE GENOMIC DNA]</scope>
    <source>
        <strain evidence="2">CGMCC 1.12041</strain>
    </source>
</reference>